<keyword evidence="3" id="KW-1185">Reference proteome</keyword>
<dbReference type="Proteomes" id="UP000028999">
    <property type="component" value="Unassembled WGS sequence"/>
</dbReference>
<dbReference type="Gramene" id="CDY37645">
    <property type="protein sequence ID" value="CDY37645"/>
    <property type="gene ID" value="GSBRNA2T00064524001"/>
</dbReference>
<dbReference type="EMBL" id="LK032405">
    <property type="protein sequence ID" value="CDY37645.1"/>
    <property type="molecule type" value="Genomic_DNA"/>
</dbReference>
<dbReference type="PaxDb" id="3708-A0A078HH34"/>
<dbReference type="Proteomes" id="UP001295469">
    <property type="component" value="Chromosome C04"/>
</dbReference>
<evidence type="ECO:0000313" key="3">
    <source>
        <dbReference type="Proteomes" id="UP000028999"/>
    </source>
</evidence>
<reference evidence="1" key="3">
    <citation type="submission" date="2021-01" db="EMBL/GenBank/DDBJ databases">
        <authorList>
            <consortium name="Genoscope - CEA"/>
            <person name="William W."/>
        </authorList>
    </citation>
    <scope>NUCLEOTIDE SEQUENCE</scope>
</reference>
<sequence length="101" mass="11202">MCSRFLPKIQNLIDFIYVGTSSPDLRLPPRLFATDRFPPGVSTFIPPRIFSLLFAMSFETHRSWKPSVSPVSGSSSTSLLVNAQSSSSAVSDYKASHFHYS</sequence>
<dbReference type="EMBL" id="HG994368">
    <property type="protein sequence ID" value="CAF1857633.1"/>
    <property type="molecule type" value="Genomic_DNA"/>
</dbReference>
<reference evidence="2 3" key="1">
    <citation type="journal article" date="2014" name="Science">
        <title>Plant genetics. Early allopolyploid evolution in the post-Neolithic Brassica napus oilseed genome.</title>
        <authorList>
            <person name="Chalhoub B."/>
            <person name="Denoeud F."/>
            <person name="Liu S."/>
            <person name="Parkin I.A."/>
            <person name="Tang H."/>
            <person name="Wang X."/>
            <person name="Chiquet J."/>
            <person name="Belcram H."/>
            <person name="Tong C."/>
            <person name="Samans B."/>
            <person name="Correa M."/>
            <person name="Da Silva C."/>
            <person name="Just J."/>
            <person name="Falentin C."/>
            <person name="Koh C.S."/>
            <person name="Le Clainche I."/>
            <person name="Bernard M."/>
            <person name="Bento P."/>
            <person name="Noel B."/>
            <person name="Labadie K."/>
            <person name="Alberti A."/>
            <person name="Charles M."/>
            <person name="Arnaud D."/>
            <person name="Guo H."/>
            <person name="Daviaud C."/>
            <person name="Alamery S."/>
            <person name="Jabbari K."/>
            <person name="Zhao M."/>
            <person name="Edger P.P."/>
            <person name="Chelaifa H."/>
            <person name="Tack D."/>
            <person name="Lassalle G."/>
            <person name="Mestiri I."/>
            <person name="Schnel N."/>
            <person name="Le Paslier M.C."/>
            <person name="Fan G."/>
            <person name="Renault V."/>
            <person name="Bayer P.E."/>
            <person name="Golicz A.A."/>
            <person name="Manoli S."/>
            <person name="Lee T.H."/>
            <person name="Thi V.H."/>
            <person name="Chalabi S."/>
            <person name="Hu Q."/>
            <person name="Fan C."/>
            <person name="Tollenaere R."/>
            <person name="Lu Y."/>
            <person name="Battail C."/>
            <person name="Shen J."/>
            <person name="Sidebottom C.H."/>
            <person name="Wang X."/>
            <person name="Canaguier A."/>
            <person name="Chauveau A."/>
            <person name="Berard A."/>
            <person name="Deniot G."/>
            <person name="Guan M."/>
            <person name="Liu Z."/>
            <person name="Sun F."/>
            <person name="Lim Y.P."/>
            <person name="Lyons E."/>
            <person name="Town C.D."/>
            <person name="Bancroft I."/>
            <person name="Wang X."/>
            <person name="Meng J."/>
            <person name="Ma J."/>
            <person name="Pires J.C."/>
            <person name="King G.J."/>
            <person name="Brunel D."/>
            <person name="Delourme R."/>
            <person name="Renard M."/>
            <person name="Aury J.M."/>
            <person name="Adams K.L."/>
            <person name="Batley J."/>
            <person name="Snowdon R.J."/>
            <person name="Tost J."/>
            <person name="Edwards D."/>
            <person name="Zhou Y."/>
            <person name="Hua W."/>
            <person name="Sharpe A.G."/>
            <person name="Paterson A.H."/>
            <person name="Guan C."/>
            <person name="Wincker P."/>
        </authorList>
    </citation>
    <scope>NUCLEOTIDE SEQUENCE [LARGE SCALE GENOMIC DNA]</scope>
    <source>
        <strain evidence="3">cv. Darmor-bzh</strain>
    </source>
</reference>
<evidence type="ECO:0000313" key="2">
    <source>
        <dbReference type="EMBL" id="CDY37645.1"/>
    </source>
</evidence>
<organism evidence="2 3">
    <name type="scientific">Brassica napus</name>
    <name type="common">Rape</name>
    <dbReference type="NCBI Taxonomy" id="3708"/>
    <lineage>
        <taxon>Eukaryota</taxon>
        <taxon>Viridiplantae</taxon>
        <taxon>Streptophyta</taxon>
        <taxon>Embryophyta</taxon>
        <taxon>Tracheophyta</taxon>
        <taxon>Spermatophyta</taxon>
        <taxon>Magnoliopsida</taxon>
        <taxon>eudicotyledons</taxon>
        <taxon>Gunneridae</taxon>
        <taxon>Pentapetalae</taxon>
        <taxon>rosids</taxon>
        <taxon>malvids</taxon>
        <taxon>Brassicales</taxon>
        <taxon>Brassicaceae</taxon>
        <taxon>Brassiceae</taxon>
        <taxon>Brassica</taxon>
    </lineage>
</organism>
<proteinExistence type="predicted"/>
<reference evidence="2" key="2">
    <citation type="submission" date="2014-06" db="EMBL/GenBank/DDBJ databases">
        <authorList>
            <person name="Genoscope - CEA"/>
        </authorList>
    </citation>
    <scope>NUCLEOTIDE SEQUENCE</scope>
</reference>
<gene>
    <name evidence="2" type="primary">BnaC04g29870D</name>
    <name evidence="1" type="ORF">DARMORV10_C04P43570.1</name>
    <name evidence="2" type="ORF">GSBRNA2T00064524001</name>
</gene>
<dbReference type="OMA" id="MSFETHR"/>
<name>A0A078HH34_BRANA</name>
<evidence type="ECO:0000313" key="1">
    <source>
        <dbReference type="EMBL" id="CAF1857633.1"/>
    </source>
</evidence>
<accession>A0A078HH34</accession>
<protein>
    <submittedName>
        <fullName evidence="1">(rape) hypothetical protein</fullName>
    </submittedName>
    <submittedName>
        <fullName evidence="2">BnaC04g29870D protein</fullName>
    </submittedName>
</protein>
<dbReference type="AlphaFoldDB" id="A0A078HH34"/>